<dbReference type="Proteomes" id="UP001183222">
    <property type="component" value="Unassembled WGS sequence"/>
</dbReference>
<dbReference type="EMBL" id="JAVREI010000020">
    <property type="protein sequence ID" value="MDT0278158.1"/>
    <property type="molecule type" value="Genomic_DNA"/>
</dbReference>
<evidence type="ECO:0008006" key="4">
    <source>
        <dbReference type="Google" id="ProtNLM"/>
    </source>
</evidence>
<feature type="compositionally biased region" description="Low complexity" evidence="1">
    <location>
        <begin position="14"/>
        <end position="38"/>
    </location>
</feature>
<evidence type="ECO:0000313" key="3">
    <source>
        <dbReference type="Proteomes" id="UP001183222"/>
    </source>
</evidence>
<proteinExistence type="predicted"/>
<sequence length="419" mass="45407">MTESQGVDHERVAPPDASEAAEAPLATAGAVPDPAAAAAEERTRRTPSKVSPVKKAAASKPRPTKTDAKKRTAKKAKPTAAATGQQAKFPRHSVEKALRIPKAVYDQNGGKPATRAEAVKFAGAQALSGALNVEISSSLKYGYFKADGQTLVLTDRARAAVAPQSDNERVTAFRDAVLAAPDLSDVYNYYRGESLPDAQYFTNALTDRFRIPSDKVAEFQQVFDESIRSADLLDVSGPRPRLIDVGRDEEHRGQQSTKALSKSRAAVPIGSSCFVMQPFAGPLGAYYESIFKPAILQAGLTPLRADAEIFATGKIIDQIWRGIREATVLVAELTTKNANVFYELGLAHALEKPVVLVSSNEQDVPFDLRHIRVIVYDQTDPFWGQKLIDKVADNIRSAISNPEEAIFRVDGSGPERQSH</sequence>
<accession>A0ABU2KDB4</accession>
<dbReference type="Gene3D" id="3.40.50.450">
    <property type="match status" value="1"/>
</dbReference>
<gene>
    <name evidence="2" type="ORF">RM425_19830</name>
</gene>
<evidence type="ECO:0000313" key="2">
    <source>
        <dbReference type="EMBL" id="MDT0278158.1"/>
    </source>
</evidence>
<evidence type="ECO:0000256" key="1">
    <source>
        <dbReference type="SAM" id="MobiDB-lite"/>
    </source>
</evidence>
<feature type="compositionally biased region" description="Low complexity" evidence="1">
    <location>
        <begin position="48"/>
        <end position="61"/>
    </location>
</feature>
<feature type="region of interest" description="Disordered" evidence="1">
    <location>
        <begin position="1"/>
        <end position="91"/>
    </location>
</feature>
<dbReference type="RefSeq" id="WP_311346957.1">
    <property type="nucleotide sequence ID" value="NZ_JAVREI010000020.1"/>
</dbReference>
<comment type="caution">
    <text evidence="2">The sequence shown here is derived from an EMBL/GenBank/DDBJ whole genome shotgun (WGS) entry which is preliminary data.</text>
</comment>
<feature type="compositionally biased region" description="Basic and acidic residues" evidence="1">
    <location>
        <begin position="1"/>
        <end position="13"/>
    </location>
</feature>
<reference evidence="3" key="1">
    <citation type="submission" date="2023-07" db="EMBL/GenBank/DDBJ databases">
        <title>30 novel species of actinomycetes from the DSMZ collection.</title>
        <authorList>
            <person name="Nouioui I."/>
        </authorList>
    </citation>
    <scope>NUCLEOTIDE SEQUENCE [LARGE SCALE GENOMIC DNA]</scope>
    <source>
        <strain evidence="3">DSM 46792</strain>
    </source>
</reference>
<dbReference type="SUPFAM" id="SSF52309">
    <property type="entry name" value="N-(deoxy)ribosyltransferase-like"/>
    <property type="match status" value="1"/>
</dbReference>
<protein>
    <recommendedName>
        <fullName evidence="4">Nucleoside 2-deoxyribosyltransferase</fullName>
    </recommendedName>
</protein>
<keyword evidence="3" id="KW-1185">Reference proteome</keyword>
<organism evidence="2 3">
    <name type="scientific">Blastococcus goldschmidtiae</name>
    <dbReference type="NCBI Taxonomy" id="3075546"/>
    <lineage>
        <taxon>Bacteria</taxon>
        <taxon>Bacillati</taxon>
        <taxon>Actinomycetota</taxon>
        <taxon>Actinomycetes</taxon>
        <taxon>Geodermatophilales</taxon>
        <taxon>Geodermatophilaceae</taxon>
        <taxon>Blastococcus</taxon>
    </lineage>
</organism>
<name>A0ABU2KDB4_9ACTN</name>